<dbReference type="PRINTS" id="PR00261">
    <property type="entry name" value="LDLRECEPTOR"/>
</dbReference>
<dbReference type="RefSeq" id="XP_013794618.1">
    <property type="nucleotide sequence ID" value="XM_013939164.2"/>
</dbReference>
<evidence type="ECO:0000256" key="7">
    <source>
        <dbReference type="ARBA" id="ARBA00023170"/>
    </source>
</evidence>
<protein>
    <submittedName>
        <fullName evidence="14">Uncharacterized protein LOC106478607</fullName>
    </submittedName>
</protein>
<keyword evidence="2 11" id="KW-0812">Transmembrane</keyword>
<accession>A0ABM1C5K6</accession>
<evidence type="ECO:0000313" key="14">
    <source>
        <dbReference type="RefSeq" id="XP_013794618.1"/>
    </source>
</evidence>
<feature type="compositionally biased region" description="Low complexity" evidence="10">
    <location>
        <begin position="400"/>
        <end position="451"/>
    </location>
</feature>
<feature type="disulfide bond" evidence="9">
    <location>
        <begin position="668"/>
        <end position="680"/>
    </location>
</feature>
<dbReference type="PROSITE" id="PS50024">
    <property type="entry name" value="SEA"/>
    <property type="match status" value="1"/>
</dbReference>
<evidence type="ECO:0000256" key="11">
    <source>
        <dbReference type="SAM" id="Phobius"/>
    </source>
</evidence>
<dbReference type="SUPFAM" id="SSF57424">
    <property type="entry name" value="LDL receptor-like module"/>
    <property type="match status" value="4"/>
</dbReference>
<evidence type="ECO:0000256" key="1">
    <source>
        <dbReference type="ARBA" id="ARBA00004167"/>
    </source>
</evidence>
<reference evidence="14" key="1">
    <citation type="submission" date="2025-08" db="UniProtKB">
        <authorList>
            <consortium name="RefSeq"/>
        </authorList>
    </citation>
    <scope>IDENTIFICATION</scope>
    <source>
        <tissue evidence="14">Muscle</tissue>
    </source>
</reference>
<comment type="caution">
    <text evidence="9">Lacks conserved residue(s) required for the propagation of feature annotation.</text>
</comment>
<gene>
    <name evidence="14" type="primary">LOC106478607</name>
</gene>
<dbReference type="PANTHER" id="PTHR22722:SF5">
    <property type="entry name" value="LOW-DENSITY LIPOPROTEIN RECEPTOR-RELATED PROTEIN 1B"/>
    <property type="match status" value="1"/>
</dbReference>
<feature type="domain" description="SEA" evidence="12">
    <location>
        <begin position="163"/>
        <end position="280"/>
    </location>
</feature>
<dbReference type="Gene3D" id="3.30.70.960">
    <property type="entry name" value="SEA domain"/>
    <property type="match status" value="1"/>
</dbReference>
<evidence type="ECO:0000256" key="8">
    <source>
        <dbReference type="ARBA" id="ARBA00023180"/>
    </source>
</evidence>
<keyword evidence="5 11" id="KW-0472">Membrane</keyword>
<feature type="disulfide bond" evidence="9">
    <location>
        <begin position="675"/>
        <end position="693"/>
    </location>
</feature>
<dbReference type="PROSITE" id="PS50068">
    <property type="entry name" value="LDLRA_2"/>
    <property type="match status" value="4"/>
</dbReference>
<dbReference type="Pfam" id="PF00057">
    <property type="entry name" value="Ldl_recept_a"/>
    <property type="match status" value="4"/>
</dbReference>
<dbReference type="InterPro" id="IPR051221">
    <property type="entry name" value="LDLR-related"/>
</dbReference>
<evidence type="ECO:0000256" key="3">
    <source>
        <dbReference type="ARBA" id="ARBA00022737"/>
    </source>
</evidence>
<feature type="compositionally biased region" description="Polar residues" evidence="10">
    <location>
        <begin position="452"/>
        <end position="461"/>
    </location>
</feature>
<evidence type="ECO:0000259" key="12">
    <source>
        <dbReference type="PROSITE" id="PS50024"/>
    </source>
</evidence>
<keyword evidence="4 11" id="KW-1133">Transmembrane helix</keyword>
<feature type="disulfide bond" evidence="9">
    <location>
        <begin position="707"/>
        <end position="719"/>
    </location>
</feature>
<dbReference type="InterPro" id="IPR036364">
    <property type="entry name" value="SEA_dom_sf"/>
</dbReference>
<organism evidence="13 14">
    <name type="scientific">Limulus polyphemus</name>
    <name type="common">Atlantic horseshoe crab</name>
    <dbReference type="NCBI Taxonomy" id="6850"/>
    <lineage>
        <taxon>Eukaryota</taxon>
        <taxon>Metazoa</taxon>
        <taxon>Ecdysozoa</taxon>
        <taxon>Arthropoda</taxon>
        <taxon>Chelicerata</taxon>
        <taxon>Merostomata</taxon>
        <taxon>Xiphosura</taxon>
        <taxon>Limulidae</taxon>
        <taxon>Limulus</taxon>
    </lineage>
</organism>
<dbReference type="Gene3D" id="4.10.400.10">
    <property type="entry name" value="Low-density Lipoprotein Receptor"/>
    <property type="match status" value="4"/>
</dbReference>
<keyword evidence="3" id="KW-0677">Repeat</keyword>
<feature type="disulfide bond" evidence="9">
    <location>
        <begin position="612"/>
        <end position="627"/>
    </location>
</feature>
<dbReference type="SMART" id="SM00192">
    <property type="entry name" value="LDLa"/>
    <property type="match status" value="4"/>
</dbReference>
<dbReference type="PANTHER" id="PTHR22722">
    <property type="entry name" value="LOW-DENSITY LIPOPROTEIN RECEPTOR-RELATED PROTEIN 2-RELATED"/>
    <property type="match status" value="1"/>
</dbReference>
<dbReference type="Pfam" id="PF01390">
    <property type="entry name" value="SEA"/>
    <property type="match status" value="1"/>
</dbReference>
<keyword evidence="7" id="KW-0675">Receptor</keyword>
<evidence type="ECO:0000313" key="13">
    <source>
        <dbReference type="Proteomes" id="UP000694941"/>
    </source>
</evidence>
<feature type="disulfide bond" evidence="9">
    <location>
        <begin position="593"/>
        <end position="605"/>
    </location>
</feature>
<feature type="disulfide bond" evidence="9">
    <location>
        <begin position="726"/>
        <end position="741"/>
    </location>
</feature>
<dbReference type="InterPro" id="IPR000082">
    <property type="entry name" value="SEA_dom"/>
</dbReference>
<dbReference type="PROSITE" id="PS01209">
    <property type="entry name" value="LDLRA_1"/>
    <property type="match status" value="1"/>
</dbReference>
<evidence type="ECO:0000256" key="10">
    <source>
        <dbReference type="SAM" id="MobiDB-lite"/>
    </source>
</evidence>
<feature type="disulfide bond" evidence="9">
    <location>
        <begin position="649"/>
        <end position="664"/>
    </location>
</feature>
<evidence type="ECO:0000256" key="9">
    <source>
        <dbReference type="PROSITE-ProRule" id="PRU00124"/>
    </source>
</evidence>
<evidence type="ECO:0000256" key="5">
    <source>
        <dbReference type="ARBA" id="ARBA00023136"/>
    </source>
</evidence>
<dbReference type="InterPro" id="IPR002172">
    <property type="entry name" value="LDrepeatLR_classA_rpt"/>
</dbReference>
<dbReference type="CDD" id="cd00112">
    <property type="entry name" value="LDLa"/>
    <property type="match status" value="4"/>
</dbReference>
<dbReference type="GeneID" id="106478607"/>
<feature type="region of interest" description="Disordered" evidence="10">
    <location>
        <begin position="400"/>
        <end position="529"/>
    </location>
</feature>
<feature type="transmembrane region" description="Helical" evidence="11">
    <location>
        <begin position="122"/>
        <end position="144"/>
    </location>
</feature>
<keyword evidence="6 9" id="KW-1015">Disulfide bond</keyword>
<sequence length="750" mass="83110">MKWLTMSKITCERCRKLLSNTRPNSSKDSGIYTVPVCCCEVSPNSFGTIGQVSLDVHSCPGAHNPSYRYSQSSFPSINKSISASLNASSATSSPARLRKQSCWAWTLLIGEPKTTTCRRKGFAVLIALLLLVGAGLIAGLYFIVDHAKSFQREGHYGHLKQTFLRTVDGEFKVTNREFIPQLTNNFSLPYLMMEREILYSIDRLFEQTPLAEIYNRTVIMKFRPGSVTVNCRVFFNTLLQNGTEDVGQAFRQVLKRSNGYLPGRLLKVHIESVIFRPSATWSLWSQWSSCLHNNHCDPNITRKRSRHCQSAFGKEMVLSNEACKWQGGFSVEEHECVCHPSDVSTEWLPKTINANTLYSITSPNSVTTTETTTVNQSSTTKLQTPTTIQSYTKFWITTTARSPTSTQSSTTTRSPTSTQSSTTIRSPTSTQSSTTIRSPTSTQSSTTIRSPASTQSSTTIRSPASTQSSTTTRPPTNTQFSTTQTSTAIHISTAPDTVSVPPVTTTKGTTRLNPMPSTLNKPSDNSAVNNRRPCHKCSTGEICLLRPGEIVPYCIAVRETGSSKDCGGWCNGSFELCKKLDNITYQCIDQTECLFNEWKCGNGLCIPEERRCDGHFNCYDDTDELDCVCSKQEFHCGNWTSCIKLSQRCDGNYDCWDGTDEINCFSACSSTEFTCMNGQCIPTNQVCDSYNDCDDQSDEPNGCNSQCTENEHQCTNGRCIAHSGLCDGIDNCGDNSDEYDCGKVFPHLQF</sequence>
<proteinExistence type="predicted"/>
<keyword evidence="13" id="KW-1185">Reference proteome</keyword>
<feature type="compositionally biased region" description="Polar residues" evidence="10">
    <location>
        <begin position="511"/>
        <end position="529"/>
    </location>
</feature>
<feature type="disulfide bond" evidence="9">
    <location>
        <begin position="714"/>
        <end position="732"/>
    </location>
</feature>
<comment type="subcellular location">
    <subcellularLocation>
        <location evidence="1">Membrane</location>
        <topology evidence="1">Single-pass membrane protein</topology>
    </subcellularLocation>
</comment>
<feature type="compositionally biased region" description="Low complexity" evidence="10">
    <location>
        <begin position="462"/>
        <end position="510"/>
    </location>
</feature>
<dbReference type="InterPro" id="IPR023415">
    <property type="entry name" value="LDLR_class-A_CS"/>
</dbReference>
<feature type="disulfide bond" evidence="9">
    <location>
        <begin position="600"/>
        <end position="618"/>
    </location>
</feature>
<dbReference type="Proteomes" id="UP000694941">
    <property type="component" value="Unplaced"/>
</dbReference>
<dbReference type="SUPFAM" id="SSF82671">
    <property type="entry name" value="SEA domain"/>
    <property type="match status" value="1"/>
</dbReference>
<keyword evidence="8" id="KW-0325">Glycoprotein</keyword>
<dbReference type="InterPro" id="IPR036055">
    <property type="entry name" value="LDL_receptor-like_sf"/>
</dbReference>
<evidence type="ECO:0000256" key="6">
    <source>
        <dbReference type="ARBA" id="ARBA00023157"/>
    </source>
</evidence>
<evidence type="ECO:0000256" key="4">
    <source>
        <dbReference type="ARBA" id="ARBA00022989"/>
    </source>
</evidence>
<name>A0ABM1C5K6_LIMPO</name>
<evidence type="ECO:0000256" key="2">
    <source>
        <dbReference type="ARBA" id="ARBA00022692"/>
    </source>
</evidence>